<dbReference type="Proteomes" id="UP000238378">
    <property type="component" value="Unassembled WGS sequence"/>
</dbReference>
<reference evidence="2 4" key="2">
    <citation type="submission" date="2018-10" db="EMBL/GenBank/DDBJ databases">
        <title>Genome sequences of five Lactobacillus pentosus strains isolated from brines of traditionally fermented spanish-style green table olives and differences between them.</title>
        <authorList>
            <person name="Jimenez Diaz R."/>
        </authorList>
    </citation>
    <scope>NUCLEOTIDE SEQUENCE [LARGE SCALE GENOMIC DNA]</scope>
    <source>
        <strain evidence="2 4">IG10</strain>
    </source>
</reference>
<evidence type="ECO:0000313" key="2">
    <source>
        <dbReference type="EMBL" id="RMW46477.1"/>
    </source>
</evidence>
<dbReference type="NCBIfam" id="TIGR00022">
    <property type="entry name" value="YhcH/YjgK/YiaL family protein"/>
    <property type="match status" value="1"/>
</dbReference>
<evidence type="ECO:0000313" key="4">
    <source>
        <dbReference type="Proteomes" id="UP000276249"/>
    </source>
</evidence>
<dbReference type="Pfam" id="PF04074">
    <property type="entry name" value="DUF386"/>
    <property type="match status" value="1"/>
</dbReference>
<gene>
    <name evidence="1" type="ORF">C6Y08_11240</name>
    <name evidence="2" type="ORF">D6U18_11030</name>
</gene>
<dbReference type="SUPFAM" id="SSF51197">
    <property type="entry name" value="Clavaminate synthase-like"/>
    <property type="match status" value="1"/>
</dbReference>
<reference evidence="1 3" key="1">
    <citation type="submission" date="2018-03" db="EMBL/GenBank/DDBJ databases">
        <title>Draft Genome Sequences of six Lactobacillus pentosus Strains Isolated from Brines of Traditionally Fermented Spanish-Style Green Table Olives.</title>
        <authorList>
            <person name="Calero-Delgado B."/>
            <person name="Martin-Platero A.M."/>
            <person name="Perez-Pulido A.J."/>
            <person name="Benitez-Cabello A."/>
            <person name="Casimiro-Soriguer C.S."/>
            <person name="Martinez-Bueno M."/>
            <person name="Arroyo-Lopez F.N."/>
            <person name="Rodriguez-Gomez F."/>
            <person name="Bautista-Gallego J."/>
            <person name="Garrido-Fernandez A."/>
            <person name="Jimenez-Diaz R."/>
        </authorList>
    </citation>
    <scope>NUCLEOTIDE SEQUENCE [LARGE SCALE GENOMIC DNA]</scope>
    <source>
        <strain evidence="1 3">IG2</strain>
    </source>
</reference>
<name>A0ABD7IP54_LACPE</name>
<dbReference type="AlphaFoldDB" id="A0ABD7IP54"/>
<dbReference type="Gene3D" id="2.60.120.370">
    <property type="entry name" value="YhcH/YjgK/YiaL"/>
    <property type="match status" value="1"/>
</dbReference>
<dbReference type="PANTHER" id="PTHR34986:SF1">
    <property type="entry name" value="PROTEIN YIAL"/>
    <property type="match status" value="1"/>
</dbReference>
<dbReference type="Proteomes" id="UP000276249">
    <property type="component" value="Unassembled WGS sequence"/>
</dbReference>
<evidence type="ECO:0000313" key="1">
    <source>
        <dbReference type="EMBL" id="PRO93896.1"/>
    </source>
</evidence>
<sequence length="156" mass="17712">MIIASIDSKTATWLENRTEFNPVLEFLKTTDLTQLDVGHHKITSNISANVQEYLTKAENEGRWESHVNNIDFQYIQHGSEYIRVCSASQLKVKTDALSQKDAYYYQKYQGSTTNVLVNPGDFVILFPEDAHEACINVEKASSVRKLVIKVPVALFK</sequence>
<dbReference type="EMBL" id="PVOB01000200">
    <property type="protein sequence ID" value="PRO93896.1"/>
    <property type="molecule type" value="Genomic_DNA"/>
</dbReference>
<comment type="caution">
    <text evidence="2">The sequence shown here is derived from an EMBL/GenBank/DDBJ whole genome shotgun (WGS) entry which is preliminary data.</text>
</comment>
<dbReference type="InterPro" id="IPR004375">
    <property type="entry name" value="NanQ/TabA/YiaL"/>
</dbReference>
<dbReference type="InterPro" id="IPR037012">
    <property type="entry name" value="NanQ/TabA/YiaL_sf"/>
</dbReference>
<dbReference type="EMBL" id="RDCJ01000096">
    <property type="protein sequence ID" value="RMW46477.1"/>
    <property type="molecule type" value="Genomic_DNA"/>
</dbReference>
<dbReference type="RefSeq" id="WP_105961523.1">
    <property type="nucleotide sequence ID" value="NZ_CP113804.1"/>
</dbReference>
<organism evidence="2 4">
    <name type="scientific">Lactiplantibacillus pentosus</name>
    <name type="common">Lactobacillus pentosus</name>
    <dbReference type="NCBI Taxonomy" id="1589"/>
    <lineage>
        <taxon>Bacteria</taxon>
        <taxon>Bacillati</taxon>
        <taxon>Bacillota</taxon>
        <taxon>Bacilli</taxon>
        <taxon>Lactobacillales</taxon>
        <taxon>Lactobacillaceae</taxon>
        <taxon>Lactiplantibacillus</taxon>
    </lineage>
</organism>
<proteinExistence type="predicted"/>
<dbReference type="PANTHER" id="PTHR34986">
    <property type="entry name" value="EVOLVED BETA-GALACTOSIDASE SUBUNIT BETA"/>
    <property type="match status" value="1"/>
</dbReference>
<evidence type="ECO:0000313" key="3">
    <source>
        <dbReference type="Proteomes" id="UP000238378"/>
    </source>
</evidence>
<accession>A0ABD7IP54</accession>
<protein>
    <submittedName>
        <fullName evidence="2">DUF386 domain-containing protein</fullName>
    </submittedName>
</protein>
<keyword evidence="3" id="KW-1185">Reference proteome</keyword>